<dbReference type="VEuPathDB" id="FungiDB:SPBR_04751"/>
<dbReference type="EMBL" id="AWTV01000010">
    <property type="protein sequence ID" value="KIH87168.1"/>
    <property type="molecule type" value="Genomic_DNA"/>
</dbReference>
<keyword evidence="3" id="KW-1185">Reference proteome</keyword>
<dbReference type="GeneID" id="63677949"/>
<feature type="domain" description="Mmc1 C-terminal" evidence="1">
    <location>
        <begin position="451"/>
        <end position="663"/>
    </location>
</feature>
<dbReference type="HOGENOM" id="CLU_023613_1_0_1"/>
<sequence length="719" mass="76052">MPPRLRPRPLLGPGHSLFTAQVRLARPAATRSSQACLFCSLQQRAAFQPQAAHARLAGRQQSIARRGASTATAVSAAEAAGPVPAVEEAPVEPLSRRTSAQIRADLADTLGALQQEAGALLNISRLQLAIRSLQQPAGQESVRVAILGLTGAASTSPVQGGRSAKQLLRLVLADPLQDEQAWEAQLADHDPKKPLIVRVRGAAEGANGSAASAAASTLNVRFDKDEGLTEMEVSSPVLNGNQLEFLVMESSLAVPTPPASATSDPLEGTTETFEETVLVPEVEIPTSQDGLRFTPVTTPVHQALVVADGLLGAAAVANLPLSAYPDEMKGAVNLRLPVPEAAATNTTSLPFTTFDIATSSEAIALFRASVANAKAYETLWVRGGVSELSRWLRDGAVHRPDGTTKPPVRQLVASVLRNALASIQTAEAKLVSASTTSQSEVPVARAFASLDTGLADWAESAHAELQTQLDLAFSGRRWRKLGWWKLFWRADDVTMLSSGLVAQQFLPQAEQDVVFLAGRIDEAVRLSGLRTSEEKGTSGAIGQYPIPVVAVEPTENTAGAVELLASPAGPRTHWPTHIAFTRRYLLDETVPALQALAQSLVLQTAGTSGLATALAVLTYLSSSGAYEAGAIAAVGLVWSLGRMQKKWEAARAFWEGEVREEGRKAVRAVEASVATALDEARDAAVSGGQGGADRRQQLNDLRKARALVEKAKEELAQLK</sequence>
<evidence type="ECO:0000313" key="2">
    <source>
        <dbReference type="EMBL" id="KIH87168.1"/>
    </source>
</evidence>
<accession>A0A0C2F813</accession>
<comment type="caution">
    <text evidence="2">The sequence shown here is derived from an EMBL/GenBank/DDBJ whole genome shotgun (WGS) entry which is preliminary data.</text>
</comment>
<dbReference type="PANTHER" id="PTHR38644:SF1">
    <property type="entry name" value="EXPRESSED PROTEIN"/>
    <property type="match status" value="1"/>
</dbReference>
<dbReference type="OrthoDB" id="5319015at2759"/>
<evidence type="ECO:0000259" key="1">
    <source>
        <dbReference type="Pfam" id="PF23868"/>
    </source>
</evidence>
<dbReference type="Pfam" id="PF23868">
    <property type="entry name" value="Mmc1_C"/>
    <property type="match status" value="1"/>
</dbReference>
<dbReference type="RefSeq" id="XP_040615178.1">
    <property type="nucleotide sequence ID" value="XM_040763028.1"/>
</dbReference>
<gene>
    <name evidence="2" type="ORF">SPBR_04751</name>
</gene>
<dbReference type="AlphaFoldDB" id="A0A0C2F813"/>
<evidence type="ECO:0000313" key="3">
    <source>
        <dbReference type="Proteomes" id="UP000031575"/>
    </source>
</evidence>
<protein>
    <recommendedName>
        <fullName evidence="1">Mmc1 C-terminal domain-containing protein</fullName>
    </recommendedName>
</protein>
<proteinExistence type="predicted"/>
<dbReference type="Proteomes" id="UP000031575">
    <property type="component" value="Unassembled WGS sequence"/>
</dbReference>
<dbReference type="Pfam" id="PF23867">
    <property type="entry name" value="Mmc1_N"/>
    <property type="match status" value="1"/>
</dbReference>
<reference evidence="2 3" key="1">
    <citation type="journal article" date="2014" name="BMC Genomics">
        <title>Comparative genomics of the major fungal agents of human and animal Sporotrichosis: Sporothrix schenckii and Sporothrix brasiliensis.</title>
        <authorList>
            <person name="Teixeira M.M."/>
            <person name="de Almeida L.G."/>
            <person name="Kubitschek-Barreira P."/>
            <person name="Alves F.L."/>
            <person name="Kioshima E.S."/>
            <person name="Abadio A.K."/>
            <person name="Fernandes L."/>
            <person name="Derengowski L.S."/>
            <person name="Ferreira K.S."/>
            <person name="Souza R.C."/>
            <person name="Ruiz J.C."/>
            <person name="de Andrade N.C."/>
            <person name="Paes H.C."/>
            <person name="Nicola A.M."/>
            <person name="Albuquerque P."/>
            <person name="Gerber A.L."/>
            <person name="Martins V.P."/>
            <person name="Peconick L.D."/>
            <person name="Neto A.V."/>
            <person name="Chaucanez C.B."/>
            <person name="Silva P.A."/>
            <person name="Cunha O.L."/>
            <person name="de Oliveira F.F."/>
            <person name="dos Santos T.C."/>
            <person name="Barros A.L."/>
            <person name="Soares M.A."/>
            <person name="de Oliveira L.M."/>
            <person name="Marini M.M."/>
            <person name="Villalobos-Duno H."/>
            <person name="Cunha M.M."/>
            <person name="de Hoog S."/>
            <person name="da Silveira J.F."/>
            <person name="Henrissat B."/>
            <person name="Nino-Vega G.A."/>
            <person name="Cisalpino P.S."/>
            <person name="Mora-Montes H.M."/>
            <person name="Almeida S.R."/>
            <person name="Stajich J.E."/>
            <person name="Lopes-Bezerra L.M."/>
            <person name="Vasconcelos A.T."/>
            <person name="Felipe M.S."/>
        </authorList>
    </citation>
    <scope>NUCLEOTIDE SEQUENCE [LARGE SCALE GENOMIC DNA]</scope>
    <source>
        <strain evidence="2 3">5110</strain>
    </source>
</reference>
<dbReference type="PANTHER" id="PTHR38644">
    <property type="entry name" value="EXPRESSED PROTEIN"/>
    <property type="match status" value="1"/>
</dbReference>
<organism evidence="2 3">
    <name type="scientific">Sporothrix brasiliensis 5110</name>
    <dbReference type="NCBI Taxonomy" id="1398154"/>
    <lineage>
        <taxon>Eukaryota</taxon>
        <taxon>Fungi</taxon>
        <taxon>Dikarya</taxon>
        <taxon>Ascomycota</taxon>
        <taxon>Pezizomycotina</taxon>
        <taxon>Sordariomycetes</taxon>
        <taxon>Sordariomycetidae</taxon>
        <taxon>Ophiostomatales</taxon>
        <taxon>Ophiostomataceae</taxon>
        <taxon>Sporothrix</taxon>
    </lineage>
</organism>
<dbReference type="InterPro" id="IPR056196">
    <property type="entry name" value="Mmc1_C"/>
</dbReference>
<name>A0A0C2F813_9PEZI</name>